<dbReference type="RefSeq" id="WP_170846886.1">
    <property type="nucleotide sequence ID" value="NZ_FONW01000002.1"/>
</dbReference>
<feature type="transmembrane region" description="Helical" evidence="1">
    <location>
        <begin position="548"/>
        <end position="568"/>
    </location>
</feature>
<gene>
    <name evidence="2" type="ORF">SAMN05216283_102558</name>
</gene>
<keyword evidence="3" id="KW-1185">Reference proteome</keyword>
<reference evidence="2 3" key="1">
    <citation type="submission" date="2016-10" db="EMBL/GenBank/DDBJ databases">
        <authorList>
            <person name="de Groot N.N."/>
        </authorList>
    </citation>
    <scope>NUCLEOTIDE SEQUENCE [LARGE SCALE GENOMIC DNA]</scope>
    <source>
        <strain evidence="2 3">CGMCC 1.9156</strain>
    </source>
</reference>
<keyword evidence="1" id="KW-0472">Membrane</keyword>
<evidence type="ECO:0000256" key="1">
    <source>
        <dbReference type="SAM" id="Phobius"/>
    </source>
</evidence>
<dbReference type="Proteomes" id="UP000198964">
    <property type="component" value="Unassembled WGS sequence"/>
</dbReference>
<evidence type="ECO:0008006" key="4">
    <source>
        <dbReference type="Google" id="ProtNLM"/>
    </source>
</evidence>
<feature type="transmembrane region" description="Helical" evidence="1">
    <location>
        <begin position="80"/>
        <end position="100"/>
    </location>
</feature>
<feature type="transmembrane region" description="Helical" evidence="1">
    <location>
        <begin position="206"/>
        <end position="232"/>
    </location>
</feature>
<organism evidence="2 3">
    <name type="scientific">Sunxiuqinia elliptica</name>
    <dbReference type="NCBI Taxonomy" id="655355"/>
    <lineage>
        <taxon>Bacteria</taxon>
        <taxon>Pseudomonadati</taxon>
        <taxon>Bacteroidota</taxon>
        <taxon>Bacteroidia</taxon>
        <taxon>Marinilabiliales</taxon>
        <taxon>Prolixibacteraceae</taxon>
        <taxon>Sunxiuqinia</taxon>
    </lineage>
</organism>
<dbReference type="AlphaFoldDB" id="A0A1I2FQL0"/>
<evidence type="ECO:0000313" key="2">
    <source>
        <dbReference type="EMBL" id="SFF07047.1"/>
    </source>
</evidence>
<sequence>MSFQRQKNLLGWIAFSISLLVYVLTLEPTTSLWDCSEFLVSAYKLQICHAPGAPLFLLLGRVFSLLSFGNVEYVAVMINLVSALASAATVMFLFWIAVWLMEKVAGEQRWPILLSAFIGALAFAFTDSFWFSAVEAEVYALSALFMAAVLWAATKWEREADKDGANRWILLIFFLTGLAIGVHLLNLLVLPTVGLIIYFKIRKPTLLGGLTVLAASGVFVLVLMKVFIPGVFSLAGPLELLAVNQLGLPVNSGFYAYLLIWIVALTAGLVYSHRKQLPKLNFALLALVFLMLGYTTYLVPFIRSAANPPVDQGNPETTFELINYLKRENYGSRPLLYGETFGSVPESYVERKSYRYDGEGYVPIRLNPKVLFAEGTTSLLPRMNSREPEHIKAYASWVYLKGKKVGYQTKEGRSGETTIPTLSENLSYFWNYQLGHMYWRYLMWNFVGRQNDIQGMGGPENGNWLSGIDWLDRARLGDVAEWPSDLRHNFGYNRYFFLPFLLGLIGLIFQYRREKQGFWSLLVLFGIMSVGLVFYINEIPVTPRERDYVFVGSFFVFALWMAFGVLALFDWLENFSTPRIALVFTGVLAGLAGPGILLHQNYDDHDRSDRYSARELARNYLMCCEPNAILFTRADNDTYPLWYCQEVEGIRQDVRIVVMPYLNASWYLPQINQKIYDNEGVRLTIPVEKYAEGDLDYLPVVPKLDRQPDLKEVLQFVASDSSKTTVSLQTGEKMKFVPVNQMYLNLNGKSIPIELENNYIMRNELAFWDILNSNANERPICFTAYSDAQAYGLADYLRYDGLVYRLVSEPQKSESPLERGQVDTERLFENLMNQCRWESLKDRSVYFDWHHRRLFASAQIRPAFYRLAKALVQTKQFERAQLVLQEAEKVMPFRNWPLDYYSVMMSELYFEIGNGTQGEQQLVYLSENLDEWINYYLNLEDLTGKVSLNELEKQLFYYQKLAAIADANKLELADLLNDKLGGYLKMLNS</sequence>
<dbReference type="Pfam" id="PF11028">
    <property type="entry name" value="TMEM260-like"/>
    <property type="match status" value="1"/>
</dbReference>
<feature type="transmembrane region" description="Helical" evidence="1">
    <location>
        <begin position="138"/>
        <end position="156"/>
    </location>
</feature>
<name>A0A1I2FQL0_9BACT</name>
<feature type="transmembrane region" description="Helical" evidence="1">
    <location>
        <begin position="112"/>
        <end position="131"/>
    </location>
</feature>
<keyword evidence="1" id="KW-1133">Transmembrane helix</keyword>
<proteinExistence type="predicted"/>
<feature type="transmembrane region" description="Helical" evidence="1">
    <location>
        <begin position="492"/>
        <end position="511"/>
    </location>
</feature>
<dbReference type="EMBL" id="FONW01000002">
    <property type="protein sequence ID" value="SFF07047.1"/>
    <property type="molecule type" value="Genomic_DNA"/>
</dbReference>
<dbReference type="InterPro" id="IPR052724">
    <property type="entry name" value="GT117_domain-containing"/>
</dbReference>
<dbReference type="InterPro" id="IPR021280">
    <property type="entry name" value="TMEM260-like"/>
</dbReference>
<feature type="transmembrane region" description="Helical" evidence="1">
    <location>
        <begin position="518"/>
        <end position="536"/>
    </location>
</feature>
<keyword evidence="1" id="KW-0812">Transmembrane</keyword>
<feature type="transmembrane region" description="Helical" evidence="1">
    <location>
        <begin position="49"/>
        <end position="68"/>
    </location>
</feature>
<feature type="transmembrane region" description="Helical" evidence="1">
    <location>
        <begin position="252"/>
        <end position="270"/>
    </location>
</feature>
<accession>A0A1I2FQL0</accession>
<dbReference type="PANTHER" id="PTHR16214">
    <property type="entry name" value="TRANSMEMBRANE PROTEIN 260"/>
    <property type="match status" value="1"/>
</dbReference>
<feature type="transmembrane region" description="Helical" evidence="1">
    <location>
        <begin position="282"/>
        <end position="302"/>
    </location>
</feature>
<feature type="transmembrane region" description="Helical" evidence="1">
    <location>
        <begin position="168"/>
        <end position="199"/>
    </location>
</feature>
<dbReference type="STRING" id="655355.SAMN05216283_102558"/>
<dbReference type="PANTHER" id="PTHR16214:SF3">
    <property type="entry name" value="TRANSMEMBRANE PROTEIN 260"/>
    <property type="match status" value="1"/>
</dbReference>
<protein>
    <recommendedName>
        <fullName evidence="4">DUF2723 domain-containing protein</fullName>
    </recommendedName>
</protein>
<feature type="transmembrane region" description="Helical" evidence="1">
    <location>
        <begin position="580"/>
        <end position="598"/>
    </location>
</feature>
<evidence type="ECO:0000313" key="3">
    <source>
        <dbReference type="Proteomes" id="UP000198964"/>
    </source>
</evidence>